<keyword evidence="2" id="KW-0507">mRNA processing</keyword>
<evidence type="ECO:0000256" key="3">
    <source>
        <dbReference type="ARBA" id="ARBA00022741"/>
    </source>
</evidence>
<protein>
    <recommendedName>
        <fullName evidence="1">RNA helicase</fullName>
        <ecNumber evidence="1">3.6.4.13</ecNumber>
    </recommendedName>
</protein>
<dbReference type="Pfam" id="PF04408">
    <property type="entry name" value="WHD_HA2"/>
    <property type="match status" value="1"/>
</dbReference>
<dbReference type="PANTHER" id="PTHR18934">
    <property type="entry name" value="ATP-DEPENDENT RNA HELICASE"/>
    <property type="match status" value="1"/>
</dbReference>
<keyword evidence="4" id="KW-0378">Hydrolase</keyword>
<evidence type="ECO:0000256" key="7">
    <source>
        <dbReference type="ARBA" id="ARBA00047984"/>
    </source>
</evidence>
<evidence type="ECO:0000259" key="10">
    <source>
        <dbReference type="PROSITE" id="PS51194"/>
    </source>
</evidence>
<feature type="domain" description="Helicase ATP-binding" evidence="9">
    <location>
        <begin position="169"/>
        <end position="331"/>
    </location>
</feature>
<feature type="compositionally biased region" description="Acidic residues" evidence="8">
    <location>
        <begin position="62"/>
        <end position="74"/>
    </location>
</feature>
<dbReference type="Pfam" id="PF07717">
    <property type="entry name" value="OB_NTP_bind"/>
    <property type="match status" value="1"/>
</dbReference>
<dbReference type="CDD" id="cd17917">
    <property type="entry name" value="DEXHc_RHA-like"/>
    <property type="match status" value="1"/>
</dbReference>
<dbReference type="Pfam" id="PF21010">
    <property type="entry name" value="HA2_C"/>
    <property type="match status" value="1"/>
</dbReference>
<dbReference type="InterPro" id="IPR007502">
    <property type="entry name" value="Helicase-assoc_dom"/>
</dbReference>
<dbReference type="GO" id="GO:0005524">
    <property type="term" value="F:ATP binding"/>
    <property type="evidence" value="ECO:0007669"/>
    <property type="project" value="UniProtKB-KW"/>
</dbReference>
<dbReference type="EMBL" id="CANTUO010000007">
    <property type="protein sequence ID" value="CAI5760707.1"/>
    <property type="molecule type" value="Genomic_DNA"/>
</dbReference>
<dbReference type="InterPro" id="IPR014001">
    <property type="entry name" value="Helicase_ATP-bd"/>
</dbReference>
<proteinExistence type="predicted"/>
<dbReference type="PROSITE" id="PS00690">
    <property type="entry name" value="DEAH_ATP_HELICASE"/>
    <property type="match status" value="1"/>
</dbReference>
<sequence length="807" mass="91806">MSVNEIHNIHLANGTTKKRKRKRKNKNIESNITKDEAVSENRHNKKFKFDDDAIPEIKDDEIIPNEDAQDEIETELSTQDSSILSNGKSKSASSEVKYKQFEKLDKVANKQDGKKSPKIVTYQDEGDDEEEEDTYQFSHKSRAQLLELSKQLLETRKKLPIYQHKPKILEYINKNQVTIIIGETGSGKSTQIPQFLIPENKKMIGVTQPRRVAAASLASRVSEEYGCKLGQEVGYQVRFTNTTSLKTKLKYLTDGMLLREIMLDKTLKQYSTIILDEAHERTILTDLIMGFLKSLVSSGYRPDLKIVIMSATLNAELFSKFFNNAPILYIEGKLFPVRQYYLNTEDEDINDVMTKSIIQLNMSEPEGDILCFLPGQEEIDNCVKTLNQLAPDLPKEAPFIVALPLYAALSPLQQSKIFEKVGKNKRKIILATNIAETSITISGIKYVIDSGLRKIKIFKHNLGLSTLLTTPISQASAKQRAGRAGRESEGKVFRLYSESIFNELPKQQESEIKRNDIILPILTLKKLGIDDLLNWTWLEYPGRESILQALQSLYLLNALNDSGKITNLGVKMSILPLQPQLSIVLLTAFELKVLNPVIDIISCLSIDNLILNVTGEKRDEINFKRKQFCPIGNDYGDLIALYEFFKTFKTLGKEWCIDMFFNFKGFKNVMKIKSQLREYMLATVKQDNTLSCDDKNQQLYEMQAQLDSEDDKLNVENVLKSFLKGFLTNTAVGMPDRSYRTFNNGQLISIHPSSTLFGKSLDVIMYIEYVFTTKGYARNVSKIEMTWIQEIAPGIIGKTSIQEKLIE</sequence>
<evidence type="ECO:0000259" key="9">
    <source>
        <dbReference type="PROSITE" id="PS51192"/>
    </source>
</evidence>
<feature type="compositionally biased region" description="Basic and acidic residues" evidence="8">
    <location>
        <begin position="32"/>
        <end position="61"/>
    </location>
</feature>
<evidence type="ECO:0000256" key="5">
    <source>
        <dbReference type="ARBA" id="ARBA00022806"/>
    </source>
</evidence>
<feature type="domain" description="Helicase C-terminal" evidence="10">
    <location>
        <begin position="336"/>
        <end position="525"/>
    </location>
</feature>
<dbReference type="Gene3D" id="1.20.120.1080">
    <property type="match status" value="1"/>
</dbReference>
<dbReference type="Pfam" id="PF00270">
    <property type="entry name" value="DEAD"/>
    <property type="match status" value="1"/>
</dbReference>
<reference evidence="11" key="1">
    <citation type="submission" date="2022-12" db="EMBL/GenBank/DDBJ databases">
        <authorList>
            <person name="Brejova B."/>
        </authorList>
    </citation>
    <scope>NUCLEOTIDE SEQUENCE</scope>
</reference>
<dbReference type="FunFam" id="3.40.50.300:FF:000615">
    <property type="entry name" value="pre-mRNA-splicing factor ATP-dependent RNA helicase DEAH7"/>
    <property type="match status" value="1"/>
</dbReference>
<dbReference type="SMART" id="SM00487">
    <property type="entry name" value="DEXDc"/>
    <property type="match status" value="1"/>
</dbReference>
<dbReference type="SMART" id="SM00847">
    <property type="entry name" value="HA2"/>
    <property type="match status" value="1"/>
</dbReference>
<comment type="catalytic activity">
    <reaction evidence="7">
        <text>ATP + H2O = ADP + phosphate + H(+)</text>
        <dbReference type="Rhea" id="RHEA:13065"/>
        <dbReference type="ChEBI" id="CHEBI:15377"/>
        <dbReference type="ChEBI" id="CHEBI:15378"/>
        <dbReference type="ChEBI" id="CHEBI:30616"/>
        <dbReference type="ChEBI" id="CHEBI:43474"/>
        <dbReference type="ChEBI" id="CHEBI:456216"/>
        <dbReference type="EC" id="3.6.4.13"/>
    </reaction>
</comment>
<dbReference type="SMART" id="SM00490">
    <property type="entry name" value="HELICc"/>
    <property type="match status" value="1"/>
</dbReference>
<dbReference type="PANTHER" id="PTHR18934:SF118">
    <property type="entry name" value="ATP-DEPENDENT RNA HELICASE DHX33"/>
    <property type="match status" value="1"/>
</dbReference>
<evidence type="ECO:0000256" key="1">
    <source>
        <dbReference type="ARBA" id="ARBA00012552"/>
    </source>
</evidence>
<dbReference type="SUPFAM" id="SSF52540">
    <property type="entry name" value="P-loop containing nucleoside triphosphate hydrolases"/>
    <property type="match status" value="1"/>
</dbReference>
<dbReference type="PROSITE" id="PS51194">
    <property type="entry name" value="HELICASE_CTER"/>
    <property type="match status" value="1"/>
</dbReference>
<dbReference type="GO" id="GO:0045943">
    <property type="term" value="P:positive regulation of transcription by RNA polymerase I"/>
    <property type="evidence" value="ECO:0007669"/>
    <property type="project" value="TreeGrafter"/>
</dbReference>
<accession>A0A9W4TZW1</accession>
<dbReference type="FunFam" id="3.40.50.300:FF:000145">
    <property type="entry name" value="probable ATP-dependent RNA helicase DHX40"/>
    <property type="match status" value="1"/>
</dbReference>
<dbReference type="InterPro" id="IPR027417">
    <property type="entry name" value="P-loop_NTPase"/>
</dbReference>
<evidence type="ECO:0000256" key="2">
    <source>
        <dbReference type="ARBA" id="ARBA00022664"/>
    </source>
</evidence>
<evidence type="ECO:0000313" key="11">
    <source>
        <dbReference type="EMBL" id="CAI5760707.1"/>
    </source>
</evidence>
<feature type="compositionally biased region" description="Polar residues" evidence="8">
    <location>
        <begin position="75"/>
        <end position="89"/>
    </location>
</feature>
<dbReference type="GO" id="GO:1990904">
    <property type="term" value="C:ribonucleoprotein complex"/>
    <property type="evidence" value="ECO:0007669"/>
    <property type="project" value="UniProtKB-ARBA"/>
</dbReference>
<gene>
    <name evidence="11" type="ORF">CANVERA_P5215</name>
</gene>
<evidence type="ECO:0000256" key="6">
    <source>
        <dbReference type="ARBA" id="ARBA00022840"/>
    </source>
</evidence>
<dbReference type="InterPro" id="IPR011709">
    <property type="entry name" value="DEAD-box_helicase_OB_fold"/>
</dbReference>
<dbReference type="AlphaFoldDB" id="A0A9W4TZW1"/>
<dbReference type="Proteomes" id="UP001152885">
    <property type="component" value="Unassembled WGS sequence"/>
</dbReference>
<dbReference type="InterPro" id="IPR001650">
    <property type="entry name" value="Helicase_C-like"/>
</dbReference>
<dbReference type="GO" id="GO:0003724">
    <property type="term" value="F:RNA helicase activity"/>
    <property type="evidence" value="ECO:0007669"/>
    <property type="project" value="UniProtKB-EC"/>
</dbReference>
<dbReference type="CDD" id="cd18791">
    <property type="entry name" value="SF2_C_RHA"/>
    <property type="match status" value="1"/>
</dbReference>
<keyword evidence="12" id="KW-1185">Reference proteome</keyword>
<dbReference type="GO" id="GO:0006397">
    <property type="term" value="P:mRNA processing"/>
    <property type="evidence" value="ECO:0007669"/>
    <property type="project" value="UniProtKB-KW"/>
</dbReference>
<feature type="region of interest" description="Disordered" evidence="8">
    <location>
        <begin position="108"/>
        <end position="132"/>
    </location>
</feature>
<name>A0A9W4TZW1_9ASCO</name>
<dbReference type="OrthoDB" id="10253254at2759"/>
<dbReference type="InterPro" id="IPR002464">
    <property type="entry name" value="DNA/RNA_helicase_DEAH_CS"/>
</dbReference>
<organism evidence="11 12">
    <name type="scientific">Candida verbasci</name>
    <dbReference type="NCBI Taxonomy" id="1227364"/>
    <lineage>
        <taxon>Eukaryota</taxon>
        <taxon>Fungi</taxon>
        <taxon>Dikarya</taxon>
        <taxon>Ascomycota</taxon>
        <taxon>Saccharomycotina</taxon>
        <taxon>Pichiomycetes</taxon>
        <taxon>Debaryomycetaceae</taxon>
        <taxon>Candida/Lodderomyces clade</taxon>
        <taxon>Candida</taxon>
    </lineage>
</organism>
<dbReference type="GO" id="GO:0005730">
    <property type="term" value="C:nucleolus"/>
    <property type="evidence" value="ECO:0007669"/>
    <property type="project" value="UniProtKB-ARBA"/>
</dbReference>
<feature type="compositionally biased region" description="Basic residues" evidence="8">
    <location>
        <begin position="16"/>
        <end position="25"/>
    </location>
</feature>
<dbReference type="EC" id="3.6.4.13" evidence="1"/>
<dbReference type="GO" id="GO:0003725">
    <property type="term" value="F:double-stranded RNA binding"/>
    <property type="evidence" value="ECO:0007669"/>
    <property type="project" value="TreeGrafter"/>
</dbReference>
<dbReference type="PROSITE" id="PS51192">
    <property type="entry name" value="HELICASE_ATP_BIND_1"/>
    <property type="match status" value="1"/>
</dbReference>
<keyword evidence="3" id="KW-0547">Nucleotide-binding</keyword>
<keyword evidence="6" id="KW-0067">ATP-binding</keyword>
<comment type="caution">
    <text evidence="11">The sequence shown here is derived from an EMBL/GenBank/DDBJ whole genome shotgun (WGS) entry which is preliminary data.</text>
</comment>
<feature type="region of interest" description="Disordered" evidence="8">
    <location>
        <begin position="1"/>
        <end position="89"/>
    </location>
</feature>
<dbReference type="GO" id="GO:0016787">
    <property type="term" value="F:hydrolase activity"/>
    <property type="evidence" value="ECO:0007669"/>
    <property type="project" value="UniProtKB-KW"/>
</dbReference>
<evidence type="ECO:0000256" key="8">
    <source>
        <dbReference type="SAM" id="MobiDB-lite"/>
    </source>
</evidence>
<evidence type="ECO:0000313" key="12">
    <source>
        <dbReference type="Proteomes" id="UP001152885"/>
    </source>
</evidence>
<dbReference type="Gene3D" id="3.40.50.300">
    <property type="entry name" value="P-loop containing nucleotide triphosphate hydrolases"/>
    <property type="match status" value="2"/>
</dbReference>
<dbReference type="InterPro" id="IPR048333">
    <property type="entry name" value="HA2_WH"/>
</dbReference>
<dbReference type="InterPro" id="IPR011545">
    <property type="entry name" value="DEAD/DEAH_box_helicase_dom"/>
</dbReference>
<evidence type="ECO:0000256" key="4">
    <source>
        <dbReference type="ARBA" id="ARBA00022801"/>
    </source>
</evidence>
<keyword evidence="5" id="KW-0347">Helicase</keyword>
<dbReference type="Pfam" id="PF00271">
    <property type="entry name" value="Helicase_C"/>
    <property type="match status" value="1"/>
</dbReference>